<evidence type="ECO:0000313" key="7">
    <source>
        <dbReference type="EMBL" id="EEG56279.1"/>
    </source>
</evidence>
<accession>C0CX99</accession>
<dbReference type="InterPro" id="IPR032675">
    <property type="entry name" value="LRR_dom_sf"/>
</dbReference>
<evidence type="ECO:0000256" key="2">
    <source>
        <dbReference type="ARBA" id="ARBA00022741"/>
    </source>
</evidence>
<dbReference type="HOGENOM" id="CLU_382525_0_0_9"/>
<proteinExistence type="predicted"/>
<organism evidence="7 8">
    <name type="scientific">[Clostridium] asparagiforme DSM 15981</name>
    <dbReference type="NCBI Taxonomy" id="518636"/>
    <lineage>
        <taxon>Bacteria</taxon>
        <taxon>Bacillati</taxon>
        <taxon>Bacillota</taxon>
        <taxon>Clostridia</taxon>
        <taxon>Lachnospirales</taxon>
        <taxon>Lachnospiraceae</taxon>
        <taxon>Enterocloster</taxon>
    </lineage>
</organism>
<evidence type="ECO:0000313" key="8">
    <source>
        <dbReference type="Proteomes" id="UP000004756"/>
    </source>
</evidence>
<dbReference type="SUPFAM" id="SSF56112">
    <property type="entry name" value="Protein kinase-like (PK-like)"/>
    <property type="match status" value="1"/>
</dbReference>
<dbReference type="CDD" id="cd14014">
    <property type="entry name" value="STKc_PknB_like"/>
    <property type="match status" value="1"/>
</dbReference>
<dbReference type="InterPro" id="IPR017441">
    <property type="entry name" value="Protein_kinase_ATP_BS"/>
</dbReference>
<dbReference type="SUPFAM" id="SSF52058">
    <property type="entry name" value="L domain-like"/>
    <property type="match status" value="1"/>
</dbReference>
<sequence length="669" mass="74467">MIMQMTRCTRCMEELEEGARICPHCGYEQDDGSQPPNALKRNTILHGRYYIGNVIGRGGFGITYVGFDLVLEARVAVKEYFPSDMASRTNSYSSRIQWNFTENGEKSWAEGIERFLKEAQKMAKLDSVPSIVRVRDAFSDNQTAYIVMDFVEGITLKQHVQEYGALGYEECMNLLTPILDSLAVIHSYGLIHRDISPDNIMLQTDGQARLLDMGAAVDVRSGGGRASMAVAKQYFSAPEQYMESEALGSWTDVYAMAATIYYCMTGKTVPEALERGIRKTPVSFDLGLNIPAHVQKALIHALEMNAGDRIRDMQELKKELESTGKNRAAAGDSKKRLKIVLITAGILSFLLVPALMFRSTHSAGVPVTTVADQTDEASDPLPETTEQETVAISQYDEVKASELLYKRTEDERGIVLTYYEADEEEPYIKLPDEIDGLPVLELAEKLFEENRTLEGVILPDHLEIIGDYAFYLCTNLKYLELPEGLRKIGSFAFRASGLKELRIPSAVNEMDGTILYGMEIKIAEKNDAYRMVDGIIYSANGLGLIAFPSTIEGRYEISSEVKSIGKYAFYNTSLADITIPGSVLKVGEHAFDHGEKLEKVVIEEGTYLLNHYAFLGCKSLSDVTIPKSVMVIGKMVFTGCDNLESVTINKKCALYPLWSLPGIDVKRYD</sequence>
<keyword evidence="4 5" id="KW-0067">ATP-binding</keyword>
<reference evidence="7 8" key="1">
    <citation type="submission" date="2009-01" db="EMBL/GenBank/DDBJ databases">
        <authorList>
            <person name="Fulton L."/>
            <person name="Clifton S."/>
            <person name="Fulton B."/>
            <person name="Xu J."/>
            <person name="Minx P."/>
            <person name="Pepin K.H."/>
            <person name="Johnson M."/>
            <person name="Bhonagiri V."/>
            <person name="Nash W.E."/>
            <person name="Mardis E.R."/>
            <person name="Wilson R.K."/>
        </authorList>
    </citation>
    <scope>NUCLEOTIDE SEQUENCE [LARGE SCALE GENOMIC DNA]</scope>
    <source>
        <strain evidence="7 8">DSM 15981</strain>
    </source>
</reference>
<evidence type="ECO:0000256" key="4">
    <source>
        <dbReference type="ARBA" id="ARBA00022840"/>
    </source>
</evidence>
<dbReference type="Pfam" id="PF00069">
    <property type="entry name" value="Pkinase"/>
    <property type="match status" value="1"/>
</dbReference>
<dbReference type="InterPro" id="IPR026906">
    <property type="entry name" value="LRR_5"/>
</dbReference>
<feature type="binding site" evidence="5">
    <location>
        <position position="78"/>
    </location>
    <ligand>
        <name>ATP</name>
        <dbReference type="ChEBI" id="CHEBI:30616"/>
    </ligand>
</feature>
<dbReference type="InterPro" id="IPR011009">
    <property type="entry name" value="Kinase-like_dom_sf"/>
</dbReference>
<gene>
    <name evidence="7" type="ORF">CLOSTASPAR_01620</name>
</gene>
<dbReference type="InterPro" id="IPR008266">
    <property type="entry name" value="Tyr_kinase_AS"/>
</dbReference>
<evidence type="ECO:0000256" key="5">
    <source>
        <dbReference type="PROSITE-ProRule" id="PRU10141"/>
    </source>
</evidence>
<dbReference type="PROSITE" id="PS00109">
    <property type="entry name" value="PROTEIN_KINASE_TYR"/>
    <property type="match status" value="1"/>
</dbReference>
<dbReference type="PROSITE" id="PS00107">
    <property type="entry name" value="PROTEIN_KINASE_ATP"/>
    <property type="match status" value="1"/>
</dbReference>
<keyword evidence="3 7" id="KW-0418">Kinase</keyword>
<dbReference type="PANTHER" id="PTHR43289:SF34">
    <property type="entry name" value="SERINE_THREONINE-PROTEIN KINASE YBDM-RELATED"/>
    <property type="match status" value="1"/>
</dbReference>
<comment type="caution">
    <text evidence="7">The sequence shown here is derived from an EMBL/GenBank/DDBJ whole genome shotgun (WGS) entry which is preliminary data.</text>
</comment>
<dbReference type="AlphaFoldDB" id="C0CX99"/>
<evidence type="ECO:0000256" key="3">
    <source>
        <dbReference type="ARBA" id="ARBA00022777"/>
    </source>
</evidence>
<keyword evidence="1" id="KW-0808">Transferase</keyword>
<evidence type="ECO:0000256" key="1">
    <source>
        <dbReference type="ARBA" id="ARBA00022679"/>
    </source>
</evidence>
<feature type="domain" description="Protein kinase" evidence="6">
    <location>
        <begin position="49"/>
        <end position="321"/>
    </location>
</feature>
<evidence type="ECO:0000259" key="6">
    <source>
        <dbReference type="PROSITE" id="PS50011"/>
    </source>
</evidence>
<dbReference type="EMBL" id="ACCJ01000080">
    <property type="protein sequence ID" value="EEG56279.1"/>
    <property type="molecule type" value="Genomic_DNA"/>
</dbReference>
<dbReference type="GO" id="GO:0005524">
    <property type="term" value="F:ATP binding"/>
    <property type="evidence" value="ECO:0007669"/>
    <property type="project" value="UniProtKB-UniRule"/>
</dbReference>
<dbReference type="Gene3D" id="1.10.510.10">
    <property type="entry name" value="Transferase(Phosphotransferase) domain 1"/>
    <property type="match status" value="1"/>
</dbReference>
<keyword evidence="2 5" id="KW-0547">Nucleotide-binding</keyword>
<dbReference type="InterPro" id="IPR000719">
    <property type="entry name" value="Prot_kinase_dom"/>
</dbReference>
<dbReference type="Pfam" id="PF13306">
    <property type="entry name" value="LRR_5"/>
    <property type="match status" value="2"/>
</dbReference>
<dbReference type="PANTHER" id="PTHR43289">
    <property type="entry name" value="MITOGEN-ACTIVATED PROTEIN KINASE KINASE KINASE 20-RELATED"/>
    <property type="match status" value="1"/>
</dbReference>
<protein>
    <submittedName>
        <fullName evidence="7">Kinase domain protein</fullName>
    </submittedName>
</protein>
<keyword evidence="8" id="KW-1185">Reference proteome</keyword>
<dbReference type="PROSITE" id="PS50011">
    <property type="entry name" value="PROTEIN_KINASE_DOM"/>
    <property type="match status" value="1"/>
</dbReference>
<reference evidence="7 8" key="2">
    <citation type="submission" date="2009-02" db="EMBL/GenBank/DDBJ databases">
        <title>Draft genome sequence of Clostridium asparagiforme (DSM 15981).</title>
        <authorList>
            <person name="Sudarsanam P."/>
            <person name="Ley R."/>
            <person name="Guruge J."/>
            <person name="Turnbaugh P.J."/>
            <person name="Mahowald M."/>
            <person name="Liep D."/>
            <person name="Gordon J."/>
        </authorList>
    </citation>
    <scope>NUCLEOTIDE SEQUENCE [LARGE SCALE GENOMIC DNA]</scope>
    <source>
        <strain evidence="7 8">DSM 15981</strain>
    </source>
</reference>
<dbReference type="Gene3D" id="3.30.200.20">
    <property type="entry name" value="Phosphorylase Kinase, domain 1"/>
    <property type="match status" value="1"/>
</dbReference>
<dbReference type="Proteomes" id="UP000004756">
    <property type="component" value="Unassembled WGS sequence"/>
</dbReference>
<dbReference type="GO" id="GO:0004674">
    <property type="term" value="F:protein serine/threonine kinase activity"/>
    <property type="evidence" value="ECO:0007669"/>
    <property type="project" value="TreeGrafter"/>
</dbReference>
<name>C0CX99_9FIRM</name>
<dbReference type="Gene3D" id="3.80.10.10">
    <property type="entry name" value="Ribonuclease Inhibitor"/>
    <property type="match status" value="1"/>
</dbReference>